<comment type="subcellular location">
    <subcellularLocation>
        <location evidence="1">Endomembrane system</location>
        <topology evidence="1">Multi-pass membrane protein</topology>
    </subcellularLocation>
</comment>
<organism evidence="8 9">
    <name type="scientific">Nannochloropsis gaditana</name>
    <dbReference type="NCBI Taxonomy" id="72520"/>
    <lineage>
        <taxon>Eukaryota</taxon>
        <taxon>Sar</taxon>
        <taxon>Stramenopiles</taxon>
        <taxon>Ochrophyta</taxon>
        <taxon>Eustigmatophyceae</taxon>
        <taxon>Eustigmatales</taxon>
        <taxon>Monodopsidaceae</taxon>
        <taxon>Nannochloropsis</taxon>
    </lineage>
</organism>
<keyword evidence="4 6" id="KW-0472">Membrane</keyword>
<proteinExistence type="predicted"/>
<dbReference type="OrthoDB" id="2243669at2759"/>
<feature type="domain" description="DUF202" evidence="7">
    <location>
        <begin position="99"/>
        <end position="162"/>
    </location>
</feature>
<dbReference type="InterPro" id="IPR003807">
    <property type="entry name" value="DUF202"/>
</dbReference>
<keyword evidence="2 6" id="KW-0812">Transmembrane</keyword>
<dbReference type="AlphaFoldDB" id="W7TXI3"/>
<evidence type="ECO:0000256" key="2">
    <source>
        <dbReference type="ARBA" id="ARBA00022692"/>
    </source>
</evidence>
<keyword evidence="9" id="KW-1185">Reference proteome</keyword>
<dbReference type="GO" id="GO:0012505">
    <property type="term" value="C:endomembrane system"/>
    <property type="evidence" value="ECO:0007669"/>
    <property type="project" value="UniProtKB-SubCell"/>
</dbReference>
<keyword evidence="3 6" id="KW-1133">Transmembrane helix</keyword>
<comment type="caution">
    <text evidence="8">The sequence shown here is derived from an EMBL/GenBank/DDBJ whole genome shotgun (WGS) entry which is preliminary data.</text>
</comment>
<gene>
    <name evidence="8" type="ORF">Naga_100049g23</name>
</gene>
<dbReference type="Proteomes" id="UP000019335">
    <property type="component" value="Chromosome 12"/>
</dbReference>
<dbReference type="EMBL" id="AZIL01001061">
    <property type="protein sequence ID" value="EWM25059.1"/>
    <property type="molecule type" value="Genomic_DNA"/>
</dbReference>
<feature type="transmembrane region" description="Helical" evidence="6">
    <location>
        <begin position="108"/>
        <end position="129"/>
    </location>
</feature>
<dbReference type="InterPro" id="IPR051572">
    <property type="entry name" value="VTC_Complex_Subunit"/>
</dbReference>
<evidence type="ECO:0000256" key="1">
    <source>
        <dbReference type="ARBA" id="ARBA00004127"/>
    </source>
</evidence>
<evidence type="ECO:0000259" key="7">
    <source>
        <dbReference type="Pfam" id="PF02656"/>
    </source>
</evidence>
<evidence type="ECO:0000256" key="5">
    <source>
        <dbReference type="SAM" id="MobiDB-lite"/>
    </source>
</evidence>
<dbReference type="PANTHER" id="PTHR46140">
    <property type="entry name" value="VACUOLAR TRANSPORTER CHAPERONE 1-RELATED"/>
    <property type="match status" value="1"/>
</dbReference>
<evidence type="ECO:0000256" key="6">
    <source>
        <dbReference type="SAM" id="Phobius"/>
    </source>
</evidence>
<feature type="transmembrane region" description="Helical" evidence="6">
    <location>
        <begin position="176"/>
        <end position="198"/>
    </location>
</feature>
<reference evidence="8 9" key="1">
    <citation type="journal article" date="2014" name="Mol. Plant">
        <title>Chromosome Scale Genome Assembly and Transcriptome Profiling of Nannochloropsis gaditana in Nitrogen Depletion.</title>
        <authorList>
            <person name="Corteggiani Carpinelli E."/>
            <person name="Telatin A."/>
            <person name="Vitulo N."/>
            <person name="Forcato C."/>
            <person name="D'Angelo M."/>
            <person name="Schiavon R."/>
            <person name="Vezzi A."/>
            <person name="Giacometti G.M."/>
            <person name="Morosinotto T."/>
            <person name="Valle G."/>
        </authorList>
    </citation>
    <scope>NUCLEOTIDE SEQUENCE [LARGE SCALE GENOMIC DNA]</scope>
    <source>
        <strain evidence="8 9">B-31</strain>
    </source>
</reference>
<feature type="region of interest" description="Disordered" evidence="5">
    <location>
        <begin position="1"/>
        <end position="53"/>
    </location>
</feature>
<evidence type="ECO:0000256" key="4">
    <source>
        <dbReference type="ARBA" id="ARBA00023136"/>
    </source>
</evidence>
<dbReference type="PANTHER" id="PTHR46140:SF1">
    <property type="entry name" value="VACUOLAR TRANSPORTER CHAPERONE COMPLEX SUBUNIT 4-RELATED"/>
    <property type="match status" value="1"/>
</dbReference>
<name>W7TXI3_9STRA</name>
<feature type="transmembrane region" description="Helical" evidence="6">
    <location>
        <begin position="135"/>
        <end position="155"/>
    </location>
</feature>
<evidence type="ECO:0000313" key="8">
    <source>
        <dbReference type="EMBL" id="EWM25059.1"/>
    </source>
</evidence>
<protein>
    <submittedName>
        <fullName evidence="8">Polyphosphate synthetase vtc4</fullName>
    </submittedName>
</protein>
<dbReference type="Pfam" id="PF02656">
    <property type="entry name" value="DUF202"/>
    <property type="match status" value="1"/>
</dbReference>
<evidence type="ECO:0000256" key="3">
    <source>
        <dbReference type="ARBA" id="ARBA00022989"/>
    </source>
</evidence>
<accession>W7TXI3</accession>
<evidence type="ECO:0000313" key="9">
    <source>
        <dbReference type="Proteomes" id="UP000019335"/>
    </source>
</evidence>
<sequence>MPTRNGTQEEKQPLRSGTEIRPIYSIPNSGDLGSGSDAHRNGDRPVITTSAPAPHAHSLFGNWWPFSKGRFSGDHDSLGSPSASGARKVRKAPVKVEPKVFFANERTFLAWLNMSVTLSSISVAILAFADHNEFSQVYGFIILPVAICFCVYAMRTYMKRSSMLRNRMPGPYEDRLGPIVLTVLLVLTILINTLLKIIDIYTPSGSGGGSEGGRVPINGGFEG</sequence>